<dbReference type="Proteomes" id="UP001281147">
    <property type="component" value="Unassembled WGS sequence"/>
</dbReference>
<name>A0ACC3NAC7_9PEZI</name>
<proteinExistence type="predicted"/>
<sequence length="380" mass="43139">MKNHRLPAAGLLVTTDRYITAESWRQELLETPLSILYSQIESADSPFATLGVNGEPTEAEVRNAYRALALRIHPDKAPVDELKVLHTLLFQKVQAAHNALLNDHFGETRDDGSAGLKRLPETLTSLHARNIAFQEALRWKREKAVKIKQAADAIQAAKRANKKKKLKQKEQQRVQRCARTAEKNAEGLKALKTAKDQPLLDWEQKEDRLEAEAEYRRAVTVEKKRQIFLSKPRSDRDPTRNTPTAATARLLWDYDFDERLVPDDKIKGRWDKKLLGGGRSGSVSFSQKKQKAYTAAARTHKRTLALCEEADRMLKPALTGNRTFSALVEDELIEEAFKGMEAKAEARTDHILRLMDRDVVEQYLLEDELGALLDTQNQQA</sequence>
<comment type="caution">
    <text evidence="1">The sequence shown here is derived from an EMBL/GenBank/DDBJ whole genome shotgun (WGS) entry which is preliminary data.</text>
</comment>
<dbReference type="EMBL" id="JAUTXU010000064">
    <property type="protein sequence ID" value="KAK3713166.1"/>
    <property type="molecule type" value="Genomic_DNA"/>
</dbReference>
<evidence type="ECO:0000313" key="2">
    <source>
        <dbReference type="Proteomes" id="UP001281147"/>
    </source>
</evidence>
<accession>A0ACC3NAC7</accession>
<gene>
    <name evidence="1" type="ORF">LTR37_008599</name>
</gene>
<keyword evidence="2" id="KW-1185">Reference proteome</keyword>
<evidence type="ECO:0000313" key="1">
    <source>
        <dbReference type="EMBL" id="KAK3713166.1"/>
    </source>
</evidence>
<protein>
    <submittedName>
        <fullName evidence="1">Uncharacterized protein</fullName>
    </submittedName>
</protein>
<reference evidence="1" key="1">
    <citation type="submission" date="2023-07" db="EMBL/GenBank/DDBJ databases">
        <title>Black Yeasts Isolated from many extreme environments.</title>
        <authorList>
            <person name="Coleine C."/>
            <person name="Stajich J.E."/>
            <person name="Selbmann L."/>
        </authorList>
    </citation>
    <scope>NUCLEOTIDE SEQUENCE</scope>
    <source>
        <strain evidence="1">CCFEE 5714</strain>
    </source>
</reference>
<organism evidence="1 2">
    <name type="scientific">Vermiconidia calcicola</name>
    <dbReference type="NCBI Taxonomy" id="1690605"/>
    <lineage>
        <taxon>Eukaryota</taxon>
        <taxon>Fungi</taxon>
        <taxon>Dikarya</taxon>
        <taxon>Ascomycota</taxon>
        <taxon>Pezizomycotina</taxon>
        <taxon>Dothideomycetes</taxon>
        <taxon>Dothideomycetidae</taxon>
        <taxon>Mycosphaerellales</taxon>
        <taxon>Extremaceae</taxon>
        <taxon>Vermiconidia</taxon>
    </lineage>
</organism>